<feature type="chain" id="PRO_5021808700" evidence="2">
    <location>
        <begin position="30"/>
        <end position="60"/>
    </location>
</feature>
<feature type="signal peptide" evidence="2">
    <location>
        <begin position="1"/>
        <end position="29"/>
    </location>
</feature>
<accession>A0A561T2P0</accession>
<dbReference type="EMBL" id="VIWU01000001">
    <property type="protein sequence ID" value="TWF81386.1"/>
    <property type="molecule type" value="Genomic_DNA"/>
</dbReference>
<evidence type="ECO:0000313" key="3">
    <source>
        <dbReference type="EMBL" id="TWF81386.1"/>
    </source>
</evidence>
<feature type="region of interest" description="Disordered" evidence="1">
    <location>
        <begin position="30"/>
        <end position="60"/>
    </location>
</feature>
<evidence type="ECO:0000256" key="2">
    <source>
        <dbReference type="SAM" id="SignalP"/>
    </source>
</evidence>
<reference evidence="3 4" key="1">
    <citation type="submission" date="2019-06" db="EMBL/GenBank/DDBJ databases">
        <title>Sequencing the genomes of 1000 actinobacteria strains.</title>
        <authorList>
            <person name="Klenk H.-P."/>
        </authorList>
    </citation>
    <scope>NUCLEOTIDE SEQUENCE [LARGE SCALE GENOMIC DNA]</scope>
    <source>
        <strain evidence="3 4">DSM 45671</strain>
    </source>
</reference>
<protein>
    <submittedName>
        <fullName evidence="3">Uncharacterized protein</fullName>
    </submittedName>
</protein>
<feature type="compositionally biased region" description="Acidic residues" evidence="1">
    <location>
        <begin position="51"/>
        <end position="60"/>
    </location>
</feature>
<dbReference type="Proteomes" id="UP000321261">
    <property type="component" value="Unassembled WGS sequence"/>
</dbReference>
<dbReference type="RefSeq" id="WP_147259897.1">
    <property type="nucleotide sequence ID" value="NZ_VIWU01000001.1"/>
</dbReference>
<organism evidence="3 4">
    <name type="scientific">Pseudonocardia hierapolitana</name>
    <dbReference type="NCBI Taxonomy" id="1128676"/>
    <lineage>
        <taxon>Bacteria</taxon>
        <taxon>Bacillati</taxon>
        <taxon>Actinomycetota</taxon>
        <taxon>Actinomycetes</taxon>
        <taxon>Pseudonocardiales</taxon>
        <taxon>Pseudonocardiaceae</taxon>
        <taxon>Pseudonocardia</taxon>
    </lineage>
</organism>
<proteinExistence type="predicted"/>
<evidence type="ECO:0000313" key="4">
    <source>
        <dbReference type="Proteomes" id="UP000321261"/>
    </source>
</evidence>
<keyword evidence="2" id="KW-0732">Signal</keyword>
<dbReference type="AlphaFoldDB" id="A0A561T2P0"/>
<evidence type="ECO:0000256" key="1">
    <source>
        <dbReference type="SAM" id="MobiDB-lite"/>
    </source>
</evidence>
<gene>
    <name evidence="3" type="ORF">FHX44_117329</name>
</gene>
<comment type="caution">
    <text evidence="3">The sequence shown here is derived from an EMBL/GenBank/DDBJ whole genome shotgun (WGS) entry which is preliminary data.</text>
</comment>
<sequence>MRRKRLAATALVSLVIGAVLALLAPTALAASSDESGSSPGNRGWVVKGDSDSDWSDSDDD</sequence>
<name>A0A561T2P0_9PSEU</name>
<keyword evidence="4" id="KW-1185">Reference proteome</keyword>